<dbReference type="Pfam" id="PF12994">
    <property type="entry name" value="DUF3878"/>
    <property type="match status" value="1"/>
</dbReference>
<comment type="caution">
    <text evidence="1">The sequence shown here is derived from an EMBL/GenBank/DDBJ whole genome shotgun (WGS) entry which is preliminary data.</text>
</comment>
<gene>
    <name evidence="1" type="ORF">GCWU000342_01424</name>
</gene>
<sequence>MSFMQTITAEKLREKLRRLVEVDALEAVRDPGRINRYYIPYMMSDGVEDYLILDMDPARYTGEDADRLKEDLLVWSDICPADSLGGGQKTQGADEGAGTDLETAIAQARESCSYYQYHRMGHYWVSGQEHLRRLVYQLGIIHEKMTYLGREAINEREAGLVELAEFGPLRHFSPVHENPVEWHVSSLGGIRAMQKLAADSRDERLGWLLSSFEKLPSKELREYLIAYLASDRGFAFCQELQSQIELASRPYASRHFSNRIETWAQKERRRIDISLREEGLVGRFPHYKSKDGERRIVITEEMPFAMRLLDDKDMAYRFYQQETILEEGHLKTKVRKLAEKR</sequence>
<dbReference type="InterPro" id="IPR024538">
    <property type="entry name" value="DUF3878"/>
</dbReference>
<dbReference type="AlphaFoldDB" id="C4GBX1"/>
<dbReference type="STRING" id="626523.GCWU000342_01424"/>
<dbReference type="eggNOG" id="ENOG502Z9UD">
    <property type="taxonomic scope" value="Bacteria"/>
</dbReference>
<dbReference type="HOGENOM" id="CLU_070069_0_0_9"/>
<dbReference type="EMBL" id="ACIP02000002">
    <property type="protein sequence ID" value="EEP28614.1"/>
    <property type="molecule type" value="Genomic_DNA"/>
</dbReference>
<evidence type="ECO:0000313" key="2">
    <source>
        <dbReference type="Proteomes" id="UP000003494"/>
    </source>
</evidence>
<protein>
    <submittedName>
        <fullName evidence="1">Uncharacterized protein</fullName>
    </submittedName>
</protein>
<evidence type="ECO:0000313" key="1">
    <source>
        <dbReference type="EMBL" id="EEP28614.1"/>
    </source>
</evidence>
<dbReference type="Proteomes" id="UP000003494">
    <property type="component" value="Unassembled WGS sequence"/>
</dbReference>
<name>C4GBX1_9FIRM</name>
<proteinExistence type="predicted"/>
<organism evidence="1 2">
    <name type="scientific">Shuttleworthella satelles DSM 14600</name>
    <dbReference type="NCBI Taxonomy" id="626523"/>
    <lineage>
        <taxon>Bacteria</taxon>
        <taxon>Bacillati</taxon>
        <taxon>Bacillota</taxon>
        <taxon>Clostridia</taxon>
        <taxon>Lachnospirales</taxon>
        <taxon>Lachnospiraceae</taxon>
        <taxon>Shuttleworthella</taxon>
    </lineage>
</organism>
<reference evidence="1" key="1">
    <citation type="submission" date="2009-04" db="EMBL/GenBank/DDBJ databases">
        <authorList>
            <person name="Weinstock G."/>
            <person name="Sodergren E."/>
            <person name="Clifton S."/>
            <person name="Fulton L."/>
            <person name="Fulton B."/>
            <person name="Courtney L."/>
            <person name="Fronick C."/>
            <person name="Harrison M."/>
            <person name="Strong C."/>
            <person name="Farmer C."/>
            <person name="Delahaunty K."/>
            <person name="Markovic C."/>
            <person name="Hall O."/>
            <person name="Minx P."/>
            <person name="Tomlinson C."/>
            <person name="Mitreva M."/>
            <person name="Nelson J."/>
            <person name="Hou S."/>
            <person name="Wollam A."/>
            <person name="Pepin K.H."/>
            <person name="Johnson M."/>
            <person name="Bhonagiri V."/>
            <person name="Nash W.E."/>
            <person name="Warren W."/>
            <person name="Chinwalla A."/>
            <person name="Mardis E.R."/>
            <person name="Wilson R.K."/>
        </authorList>
    </citation>
    <scope>NUCLEOTIDE SEQUENCE [LARGE SCALE GENOMIC DNA]</scope>
    <source>
        <strain evidence="1">DSM 14600</strain>
    </source>
</reference>
<keyword evidence="2" id="KW-1185">Reference proteome</keyword>
<accession>C4GBX1</accession>